<reference evidence="9 12" key="5">
    <citation type="submission" date="2020-02" db="EMBL/GenBank/DDBJ databases">
        <title>Newly sequenced genome of strain CSTR1 showed variability in Candidatus Kuenenia stuttgartiensis genomes.</title>
        <authorList>
            <person name="Ding C."/>
            <person name="Adrian L."/>
        </authorList>
    </citation>
    <scope>NUCLEOTIDE SEQUENCE [LARGE SCALE GENOMIC DNA]</scope>
    <source>
        <strain evidence="9 12">CSTR1</strain>
    </source>
</reference>
<dbReference type="EMBL" id="CT573072">
    <property type="protein sequence ID" value="CAJ72530.1"/>
    <property type="molecule type" value="Genomic_DNA"/>
</dbReference>
<evidence type="ECO:0000313" key="9">
    <source>
        <dbReference type="EMBL" id="QII10093.1"/>
    </source>
</evidence>
<dbReference type="AlphaFoldDB" id="Q1PZM5"/>
<dbReference type="Pfam" id="PF02656">
    <property type="entry name" value="DUF202"/>
    <property type="match status" value="1"/>
</dbReference>
<feature type="transmembrane region" description="Helical" evidence="6">
    <location>
        <begin position="100"/>
        <end position="120"/>
    </location>
</feature>
<dbReference type="KEGG" id="kst:KSMBR1_1533"/>
<dbReference type="Proteomes" id="UP000221734">
    <property type="component" value="Chromosome Kuenenia_stuttgartiensis_MBR1"/>
</dbReference>
<name>Q1PZM5_KUEST</name>
<dbReference type="GO" id="GO:0005886">
    <property type="term" value="C:plasma membrane"/>
    <property type="evidence" value="ECO:0007669"/>
    <property type="project" value="UniProtKB-SubCell"/>
</dbReference>
<reference evidence="8" key="2">
    <citation type="submission" date="2006-01" db="EMBL/GenBank/DDBJ databases">
        <authorList>
            <person name="Genoscope"/>
        </authorList>
    </citation>
    <scope>NUCLEOTIDE SEQUENCE</scope>
</reference>
<evidence type="ECO:0000313" key="10">
    <source>
        <dbReference type="EMBL" id="SOH04032.1"/>
    </source>
</evidence>
<comment type="subcellular location">
    <subcellularLocation>
        <location evidence="1">Cell membrane</location>
        <topology evidence="1">Multi-pass membrane protein</topology>
    </subcellularLocation>
</comment>
<dbReference type="EMBL" id="CP049055">
    <property type="protein sequence ID" value="QII10093.1"/>
    <property type="molecule type" value="Genomic_DNA"/>
</dbReference>
<keyword evidence="4 6" id="KW-1133">Transmembrane helix</keyword>
<accession>Q1PZM5</accession>
<keyword evidence="5 6" id="KW-0472">Membrane</keyword>
<evidence type="ECO:0000256" key="3">
    <source>
        <dbReference type="ARBA" id="ARBA00022692"/>
    </source>
</evidence>
<organism evidence="8">
    <name type="scientific">Kuenenia stuttgartiensis</name>
    <dbReference type="NCBI Taxonomy" id="174633"/>
    <lineage>
        <taxon>Bacteria</taxon>
        <taxon>Pseudomonadati</taxon>
        <taxon>Planctomycetota</taxon>
        <taxon>Candidatus Brocadiia</taxon>
        <taxon>Candidatus Brocadiales</taxon>
        <taxon>Candidatus Brocadiaceae</taxon>
        <taxon>Candidatus Kuenenia</taxon>
    </lineage>
</organism>
<evidence type="ECO:0000256" key="2">
    <source>
        <dbReference type="ARBA" id="ARBA00022475"/>
    </source>
</evidence>
<evidence type="ECO:0000313" key="8">
    <source>
        <dbReference type="EMBL" id="CAJ72530.1"/>
    </source>
</evidence>
<dbReference type="InterPro" id="IPR003807">
    <property type="entry name" value="DUF202"/>
</dbReference>
<keyword evidence="3 6" id="KW-0812">Transmembrane</keyword>
<proteinExistence type="predicted"/>
<dbReference type="OrthoDB" id="582337at2"/>
<evidence type="ECO:0000256" key="4">
    <source>
        <dbReference type="ARBA" id="ARBA00022989"/>
    </source>
</evidence>
<sequence length="124" mass="13291">MSELKDPRVFFAAERTLLAWSRTSIVMIASGFGIERASVLIQAVTHGRTTADKTGVVFWVGLAFIALGTFAAFCSSRQYIVVLKTLTPEEYPMGYGTKCGLAINTIVAVLGICLGIAVYVGHVS</sequence>
<evidence type="ECO:0000256" key="1">
    <source>
        <dbReference type="ARBA" id="ARBA00004651"/>
    </source>
</evidence>
<feature type="transmembrane region" description="Helical" evidence="6">
    <location>
        <begin position="56"/>
        <end position="80"/>
    </location>
</feature>
<protein>
    <recommendedName>
        <fullName evidence="7">DUF202 domain-containing protein</fullName>
    </recommendedName>
</protein>
<feature type="domain" description="DUF202" evidence="7">
    <location>
        <begin position="8"/>
        <end position="83"/>
    </location>
</feature>
<dbReference type="PANTHER" id="PTHR34187:SF2">
    <property type="entry name" value="DUF202 DOMAIN-CONTAINING PROTEIN"/>
    <property type="match status" value="1"/>
</dbReference>
<evidence type="ECO:0000256" key="6">
    <source>
        <dbReference type="SAM" id="Phobius"/>
    </source>
</evidence>
<reference evidence="11" key="4">
    <citation type="submission" date="2017-10" db="EMBL/GenBank/DDBJ databases">
        <authorList>
            <person name="Frank J."/>
        </authorList>
    </citation>
    <scope>NUCLEOTIDE SEQUENCE [LARGE SCALE GENOMIC DNA]</scope>
</reference>
<dbReference type="PANTHER" id="PTHR34187">
    <property type="entry name" value="FGR18P"/>
    <property type="match status" value="1"/>
</dbReference>
<gene>
    <name evidence="9" type="ORF">KsCSTR_07140</name>
    <name evidence="10" type="ORF">KSMBR1_1533</name>
    <name evidence="8" type="ORF">kustd1785</name>
</gene>
<dbReference type="EMBL" id="LT934425">
    <property type="protein sequence ID" value="SOH04032.1"/>
    <property type="molecule type" value="Genomic_DNA"/>
</dbReference>
<evidence type="ECO:0000259" key="7">
    <source>
        <dbReference type="Pfam" id="PF02656"/>
    </source>
</evidence>
<evidence type="ECO:0000313" key="11">
    <source>
        <dbReference type="Proteomes" id="UP000221734"/>
    </source>
</evidence>
<dbReference type="RefSeq" id="WP_099324781.1">
    <property type="nucleotide sequence ID" value="NZ_CP049055.1"/>
</dbReference>
<keyword evidence="11" id="KW-1185">Reference proteome</keyword>
<evidence type="ECO:0000256" key="5">
    <source>
        <dbReference type="ARBA" id="ARBA00023136"/>
    </source>
</evidence>
<dbReference type="InterPro" id="IPR052053">
    <property type="entry name" value="IM_YidH-like"/>
</dbReference>
<keyword evidence="2" id="KW-1003">Cell membrane</keyword>
<dbReference type="Proteomes" id="UP000501926">
    <property type="component" value="Chromosome"/>
</dbReference>
<reference evidence="10" key="3">
    <citation type="submission" date="2017-10" db="EMBL/GenBank/DDBJ databases">
        <authorList>
            <person name="Banno H."/>
            <person name="Chua N.-H."/>
        </authorList>
    </citation>
    <scope>NUCLEOTIDE SEQUENCE [LARGE SCALE GENOMIC DNA]</scope>
    <source>
        <strain evidence="10">Kuenenia_mbr1_ru-nijmegen</strain>
    </source>
</reference>
<evidence type="ECO:0000313" key="12">
    <source>
        <dbReference type="Proteomes" id="UP000501926"/>
    </source>
</evidence>
<reference evidence="8" key="1">
    <citation type="journal article" date="2006" name="Nature">
        <title>Deciphering the evolution and metabolism of an anammox bacterium from a community genome.</title>
        <authorList>
            <person name="Strous M."/>
            <person name="Pelletier E."/>
            <person name="Mangenot S."/>
            <person name="Rattei T."/>
            <person name="Lehner A."/>
            <person name="Taylor M.W."/>
            <person name="Horn M."/>
            <person name="Daims H."/>
            <person name="Bartol-Mavel D."/>
            <person name="Wincker P."/>
            <person name="Barbe V."/>
            <person name="Fonknechten N."/>
            <person name="Vallenet D."/>
            <person name="Segurens B."/>
            <person name="Schenowitz-Truong C."/>
            <person name="Medigue C."/>
            <person name="Collingro A."/>
            <person name="Snel B."/>
            <person name="Dutilh B.E."/>
            <person name="OpDenCamp H.J.M."/>
            <person name="vanDerDrift C."/>
            <person name="Cirpus I."/>
            <person name="vanDePas-Schoonen K.T."/>
            <person name="Harhangi H.R."/>
            <person name="vanNiftrik L."/>
            <person name="Schmid M."/>
            <person name="Keltjens J."/>
            <person name="vanDeVossenberg J."/>
            <person name="Kartal B."/>
            <person name="Meier H."/>
            <person name="Frishman D."/>
            <person name="Huynen M.A."/>
            <person name="Mewes H."/>
            <person name="Weissenbach J."/>
            <person name="Jetten M.S.M."/>
            <person name="Wagner M."/>
            <person name="LePaslier D."/>
        </authorList>
    </citation>
    <scope>NUCLEOTIDE SEQUENCE</scope>
</reference>